<sequence>MTYEIHKSLRFDTVSKQQTQKKVQHIRSYLTKSAASHKADEQFRSSSKNVFSNLIRIINQMFSWSWVPTLKLRRVSFSKFRTDNDRRSLHIRRTRGMADMICLQMMRGAYDVAVFGVRNQ</sequence>
<gene>
    <name evidence="1" type="ORF">WA026_007114</name>
</gene>
<accession>A0AAW1VAH5</accession>
<proteinExistence type="predicted"/>
<dbReference type="Proteomes" id="UP001431783">
    <property type="component" value="Unassembled WGS sequence"/>
</dbReference>
<evidence type="ECO:0000313" key="1">
    <source>
        <dbReference type="EMBL" id="KAK9889732.1"/>
    </source>
</evidence>
<name>A0AAW1VAH5_9CUCU</name>
<dbReference type="AlphaFoldDB" id="A0AAW1VAH5"/>
<evidence type="ECO:0000313" key="2">
    <source>
        <dbReference type="Proteomes" id="UP001431783"/>
    </source>
</evidence>
<keyword evidence="2" id="KW-1185">Reference proteome</keyword>
<organism evidence="1 2">
    <name type="scientific">Henosepilachna vigintioctopunctata</name>
    <dbReference type="NCBI Taxonomy" id="420089"/>
    <lineage>
        <taxon>Eukaryota</taxon>
        <taxon>Metazoa</taxon>
        <taxon>Ecdysozoa</taxon>
        <taxon>Arthropoda</taxon>
        <taxon>Hexapoda</taxon>
        <taxon>Insecta</taxon>
        <taxon>Pterygota</taxon>
        <taxon>Neoptera</taxon>
        <taxon>Endopterygota</taxon>
        <taxon>Coleoptera</taxon>
        <taxon>Polyphaga</taxon>
        <taxon>Cucujiformia</taxon>
        <taxon>Coccinelloidea</taxon>
        <taxon>Coccinellidae</taxon>
        <taxon>Epilachninae</taxon>
        <taxon>Epilachnini</taxon>
        <taxon>Henosepilachna</taxon>
    </lineage>
</organism>
<reference evidence="1 2" key="1">
    <citation type="submission" date="2023-03" db="EMBL/GenBank/DDBJ databases">
        <title>Genome insight into feeding habits of ladybird beetles.</title>
        <authorList>
            <person name="Li H.-S."/>
            <person name="Huang Y.-H."/>
            <person name="Pang H."/>
        </authorList>
    </citation>
    <scope>NUCLEOTIDE SEQUENCE [LARGE SCALE GENOMIC DNA]</scope>
    <source>
        <strain evidence="1">SYSU_2023b</strain>
        <tissue evidence="1">Whole body</tissue>
    </source>
</reference>
<comment type="caution">
    <text evidence="1">The sequence shown here is derived from an EMBL/GenBank/DDBJ whole genome shotgun (WGS) entry which is preliminary data.</text>
</comment>
<protein>
    <submittedName>
        <fullName evidence="1">Uncharacterized protein</fullName>
    </submittedName>
</protein>
<dbReference type="EMBL" id="JARQZJ010000123">
    <property type="protein sequence ID" value="KAK9889732.1"/>
    <property type="molecule type" value="Genomic_DNA"/>
</dbReference>